<dbReference type="GO" id="GO:0031032">
    <property type="term" value="P:actomyosin structure organization"/>
    <property type="evidence" value="ECO:0007669"/>
    <property type="project" value="TreeGrafter"/>
</dbReference>
<feature type="compositionally biased region" description="Basic and acidic residues" evidence="1">
    <location>
        <begin position="2039"/>
        <end position="2056"/>
    </location>
</feature>
<feature type="compositionally biased region" description="Low complexity" evidence="1">
    <location>
        <begin position="1848"/>
        <end position="1861"/>
    </location>
</feature>
<dbReference type="Proteomes" id="UP001432027">
    <property type="component" value="Unassembled WGS sequence"/>
</dbReference>
<feature type="compositionally biased region" description="Basic and acidic residues" evidence="1">
    <location>
        <begin position="2404"/>
        <end position="2417"/>
    </location>
</feature>
<feature type="compositionally biased region" description="Basic and acidic residues" evidence="1">
    <location>
        <begin position="845"/>
        <end position="866"/>
    </location>
</feature>
<feature type="compositionally biased region" description="Low complexity" evidence="1">
    <location>
        <begin position="4448"/>
        <end position="4461"/>
    </location>
</feature>
<feature type="compositionally biased region" description="Basic and acidic residues" evidence="1">
    <location>
        <begin position="787"/>
        <end position="803"/>
    </location>
</feature>
<feature type="compositionally biased region" description="Basic and acidic residues" evidence="1">
    <location>
        <begin position="4955"/>
        <end position="4970"/>
    </location>
</feature>
<feature type="compositionally biased region" description="Low complexity" evidence="1">
    <location>
        <begin position="5386"/>
        <end position="5398"/>
    </location>
</feature>
<proteinExistence type="predicted"/>
<feature type="compositionally biased region" description="Basic and acidic residues" evidence="1">
    <location>
        <begin position="2889"/>
        <end position="2902"/>
    </location>
</feature>
<feature type="compositionally biased region" description="Basic and acidic residues" evidence="1">
    <location>
        <begin position="1089"/>
        <end position="1110"/>
    </location>
</feature>
<feature type="compositionally biased region" description="Basic and acidic residues" evidence="1">
    <location>
        <begin position="422"/>
        <end position="437"/>
    </location>
</feature>
<feature type="compositionally biased region" description="Basic and acidic residues" evidence="1">
    <location>
        <begin position="2371"/>
        <end position="2386"/>
    </location>
</feature>
<feature type="compositionally biased region" description="Basic and acidic residues" evidence="1">
    <location>
        <begin position="4750"/>
        <end position="4763"/>
    </location>
</feature>
<feature type="compositionally biased region" description="Low complexity" evidence="1">
    <location>
        <begin position="3281"/>
        <end position="3291"/>
    </location>
</feature>
<feature type="compositionally biased region" description="Basic and acidic residues" evidence="1">
    <location>
        <begin position="506"/>
        <end position="515"/>
    </location>
</feature>
<feature type="region of interest" description="Disordered" evidence="1">
    <location>
        <begin position="3395"/>
        <end position="3603"/>
    </location>
</feature>
<feature type="compositionally biased region" description="Basic and acidic residues" evidence="1">
    <location>
        <begin position="1154"/>
        <end position="1169"/>
    </location>
</feature>
<feature type="compositionally biased region" description="Low complexity" evidence="1">
    <location>
        <begin position="1604"/>
        <end position="1617"/>
    </location>
</feature>
<feature type="compositionally biased region" description="Basic and acidic residues" evidence="1">
    <location>
        <begin position="2696"/>
        <end position="2705"/>
    </location>
</feature>
<feature type="compositionally biased region" description="Basic and acidic residues" evidence="1">
    <location>
        <begin position="5219"/>
        <end position="5232"/>
    </location>
</feature>
<dbReference type="GO" id="GO:0005856">
    <property type="term" value="C:cytoskeleton"/>
    <property type="evidence" value="ECO:0007669"/>
    <property type="project" value="TreeGrafter"/>
</dbReference>
<feature type="region of interest" description="Disordered" evidence="1">
    <location>
        <begin position="5264"/>
        <end position="5471"/>
    </location>
</feature>
<feature type="compositionally biased region" description="Basic and acidic residues" evidence="1">
    <location>
        <begin position="334"/>
        <end position="351"/>
    </location>
</feature>
<feature type="compositionally biased region" description="Basic and acidic residues" evidence="1">
    <location>
        <begin position="1763"/>
        <end position="1779"/>
    </location>
</feature>
<feature type="compositionally biased region" description="Basic and acidic residues" evidence="1">
    <location>
        <begin position="1275"/>
        <end position="1291"/>
    </location>
</feature>
<feature type="compositionally biased region" description="Basic and acidic residues" evidence="1">
    <location>
        <begin position="2524"/>
        <end position="2541"/>
    </location>
</feature>
<feature type="compositionally biased region" description="Low complexity" evidence="1">
    <location>
        <begin position="2577"/>
        <end position="2587"/>
    </location>
</feature>
<feature type="compositionally biased region" description="Basic and acidic residues" evidence="1">
    <location>
        <begin position="3240"/>
        <end position="3279"/>
    </location>
</feature>
<feature type="compositionally biased region" description="Basic and acidic residues" evidence="1">
    <location>
        <begin position="3171"/>
        <end position="3180"/>
    </location>
</feature>
<feature type="compositionally biased region" description="Basic and acidic residues" evidence="1">
    <location>
        <begin position="3780"/>
        <end position="3795"/>
    </location>
</feature>
<feature type="compositionally biased region" description="Basic and acidic residues" evidence="1">
    <location>
        <begin position="4421"/>
        <end position="4442"/>
    </location>
</feature>
<feature type="compositionally biased region" description="Basic and acidic residues" evidence="1">
    <location>
        <begin position="4801"/>
        <end position="4810"/>
    </location>
</feature>
<feature type="compositionally biased region" description="Basic and acidic residues" evidence="1">
    <location>
        <begin position="3208"/>
        <end position="3224"/>
    </location>
</feature>
<dbReference type="PANTHER" id="PTHR23280">
    <property type="entry name" value="4.1 G PROTEIN"/>
    <property type="match status" value="1"/>
</dbReference>
<evidence type="ECO:0000256" key="1">
    <source>
        <dbReference type="SAM" id="MobiDB-lite"/>
    </source>
</evidence>
<feature type="compositionally biased region" description="Basic and acidic residues" evidence="1">
    <location>
        <begin position="2130"/>
        <end position="2145"/>
    </location>
</feature>
<feature type="compositionally biased region" description="Basic and acidic residues" evidence="1">
    <location>
        <begin position="4164"/>
        <end position="4203"/>
    </location>
</feature>
<feature type="compositionally biased region" description="Basic and acidic residues" evidence="1">
    <location>
        <begin position="5270"/>
        <end position="5279"/>
    </location>
</feature>
<feature type="compositionally biased region" description="Basic and acidic residues" evidence="1">
    <location>
        <begin position="2283"/>
        <end position="2300"/>
    </location>
</feature>
<feature type="compositionally biased region" description="Basic and acidic residues" evidence="1">
    <location>
        <begin position="4988"/>
        <end position="5001"/>
    </location>
</feature>
<feature type="compositionally biased region" description="Basic and acidic residues" evidence="1">
    <location>
        <begin position="3471"/>
        <end position="3488"/>
    </location>
</feature>
<reference evidence="2" key="1">
    <citation type="submission" date="2023-10" db="EMBL/GenBank/DDBJ databases">
        <title>Genome assembly of Pristionchus species.</title>
        <authorList>
            <person name="Yoshida K."/>
            <person name="Sommer R.J."/>
        </authorList>
    </citation>
    <scope>NUCLEOTIDE SEQUENCE</scope>
    <source>
        <strain evidence="2">RS0144</strain>
    </source>
</reference>
<feature type="compositionally biased region" description="Basic and acidic residues" evidence="1">
    <location>
        <begin position="4242"/>
        <end position="4257"/>
    </location>
</feature>
<feature type="compositionally biased region" description="Low complexity" evidence="1">
    <location>
        <begin position="5149"/>
        <end position="5159"/>
    </location>
</feature>
<feature type="region of interest" description="Disordered" evidence="1">
    <location>
        <begin position="1476"/>
        <end position="1940"/>
    </location>
</feature>
<feature type="compositionally biased region" description="Basic and acidic residues" evidence="1">
    <location>
        <begin position="2214"/>
        <end position="2223"/>
    </location>
</feature>
<feature type="compositionally biased region" description="Low complexity" evidence="1">
    <location>
        <begin position="4917"/>
        <end position="4929"/>
    </location>
</feature>
<feature type="compositionally biased region" description="Basic and acidic residues" evidence="1">
    <location>
        <begin position="3087"/>
        <end position="3102"/>
    </location>
</feature>
<feature type="compositionally biased region" description="Basic and acidic residues" evidence="1">
    <location>
        <begin position="3402"/>
        <end position="3411"/>
    </location>
</feature>
<feature type="compositionally biased region" description="Low complexity" evidence="1">
    <location>
        <begin position="628"/>
        <end position="643"/>
    </location>
</feature>
<feature type="compositionally biased region" description="Basic and acidic residues" evidence="1">
    <location>
        <begin position="3318"/>
        <end position="3333"/>
    </location>
</feature>
<feature type="compositionally biased region" description="Basic and acidic residues" evidence="1">
    <location>
        <begin position="1519"/>
        <end position="1535"/>
    </location>
</feature>
<feature type="compositionally biased region" description="Basic and acidic residues" evidence="1">
    <location>
        <begin position="4064"/>
        <end position="4081"/>
    </location>
</feature>
<feature type="compositionally biased region" description="Basic and acidic residues" evidence="1">
    <location>
        <begin position="2550"/>
        <end position="2571"/>
    </location>
</feature>
<feature type="compositionally biased region" description="Basic and acidic residues" evidence="1">
    <location>
        <begin position="3582"/>
        <end position="3595"/>
    </location>
</feature>
<feature type="compositionally biased region" description="Basic and acidic residues" evidence="1">
    <location>
        <begin position="2977"/>
        <end position="2993"/>
    </location>
</feature>
<feature type="compositionally biased region" description="Basic and acidic residues" evidence="1">
    <location>
        <begin position="2856"/>
        <end position="2871"/>
    </location>
</feature>
<feature type="region of interest" description="Disordered" evidence="1">
    <location>
        <begin position="266"/>
        <end position="720"/>
    </location>
</feature>
<feature type="compositionally biased region" description="Basic and acidic residues" evidence="1">
    <location>
        <begin position="4011"/>
        <end position="4026"/>
    </location>
</feature>
<feature type="compositionally biased region" description="Basic and acidic residues" evidence="1">
    <location>
        <begin position="3959"/>
        <end position="3972"/>
    </location>
</feature>
<feature type="compositionally biased region" description="Basic and acidic residues" evidence="1">
    <location>
        <begin position="2645"/>
        <end position="2658"/>
    </location>
</feature>
<feature type="compositionally biased region" description="Basic and acidic residues" evidence="1">
    <location>
        <begin position="3549"/>
        <end position="3564"/>
    </location>
</feature>
<feature type="compositionally biased region" description="Basic and acidic residues" evidence="1">
    <location>
        <begin position="3439"/>
        <end position="3455"/>
    </location>
</feature>
<feature type="compositionally biased region" description="Low complexity" evidence="1">
    <location>
        <begin position="1116"/>
        <end position="1129"/>
    </location>
</feature>
<feature type="compositionally biased region" description="Basic and acidic residues" evidence="1">
    <location>
        <begin position="819"/>
        <end position="836"/>
    </location>
</feature>
<feature type="compositionally biased region" description="Basic and acidic residues" evidence="1">
    <location>
        <begin position="1919"/>
        <end position="1932"/>
    </location>
</feature>
<feature type="compositionally biased region" description="Basic and acidic residues" evidence="1">
    <location>
        <begin position="4395"/>
        <end position="4412"/>
    </location>
</feature>
<feature type="compositionally biased region" description="Basic and acidic residues" evidence="1">
    <location>
        <begin position="4326"/>
        <end position="4335"/>
    </location>
</feature>
<feature type="compositionally biased region" description="Basic and acidic residues" evidence="1">
    <location>
        <begin position="5365"/>
        <end position="5380"/>
    </location>
</feature>
<feature type="compositionally biased region" description="Basic and acidic residues" evidence="1">
    <location>
        <begin position="4132"/>
        <end position="4148"/>
    </location>
</feature>
<feature type="compositionally biased region" description="Low complexity" evidence="1">
    <location>
        <begin position="2336"/>
        <end position="2346"/>
    </location>
</feature>
<feature type="compositionally biased region" description="Low complexity" evidence="1">
    <location>
        <begin position="1360"/>
        <end position="1373"/>
    </location>
</feature>
<feature type="compositionally biased region" description="Basic and acidic residues" evidence="1">
    <location>
        <begin position="4275"/>
        <end position="4288"/>
    </location>
</feature>
<keyword evidence="3" id="KW-1185">Reference proteome</keyword>
<feature type="compositionally biased region" description="Basic and acidic residues" evidence="1">
    <location>
        <begin position="1577"/>
        <end position="1598"/>
    </location>
</feature>
<feature type="compositionally biased region" description="Basic and acidic residues" evidence="1">
    <location>
        <begin position="1238"/>
        <end position="1247"/>
    </location>
</feature>
<feature type="compositionally biased region" description="Basic and acidic residues" evidence="1">
    <location>
        <begin position="2733"/>
        <end position="2749"/>
    </location>
</feature>
<feature type="compositionally biased region" description="Basic and acidic residues" evidence="1">
    <location>
        <begin position="3351"/>
        <end position="3364"/>
    </location>
</feature>
<feature type="compositionally biased region" description="Basic and acidic residues" evidence="1">
    <location>
        <begin position="3901"/>
        <end position="3917"/>
    </location>
</feature>
<feature type="compositionally biased region" description="Low complexity" evidence="1">
    <location>
        <begin position="4680"/>
        <end position="4690"/>
    </location>
</feature>
<feature type="compositionally biased region" description="Basic and acidic residues" evidence="1">
    <location>
        <begin position="4896"/>
        <end position="4911"/>
    </location>
</feature>
<feature type="compositionally biased region" description="Low complexity" evidence="1">
    <location>
        <begin position="3512"/>
        <end position="3522"/>
    </location>
</feature>
<feature type="compositionally biased region" description="Basic and acidic residues" evidence="1">
    <location>
        <begin position="1726"/>
        <end position="1735"/>
    </location>
</feature>
<feature type="compositionally biased region" description="Basic and acidic residues" evidence="1">
    <location>
        <begin position="5424"/>
        <end position="5439"/>
    </location>
</feature>
<feature type="compositionally biased region" description="Basic and acidic residues" evidence="1">
    <location>
        <begin position="943"/>
        <end position="956"/>
    </location>
</feature>
<feature type="compositionally biased region" description="Basic and acidic residues" evidence="1">
    <location>
        <begin position="2765"/>
        <end position="2782"/>
    </location>
</feature>
<feature type="compositionally biased region" description="Basic and acidic residues" evidence="1">
    <location>
        <begin position="3728"/>
        <end position="3741"/>
    </location>
</feature>
<feature type="compositionally biased region" description="Basic and acidic residues" evidence="1">
    <location>
        <begin position="1398"/>
        <end position="1413"/>
    </location>
</feature>
<feature type="region of interest" description="Disordered" evidence="1">
    <location>
        <begin position="4796"/>
        <end position="5240"/>
    </location>
</feature>
<feature type="compositionally biased region" description="Basic and acidic residues" evidence="1">
    <location>
        <begin position="1695"/>
        <end position="1712"/>
    </location>
</feature>
<feature type="compositionally biased region" description="Basic and acidic residues" evidence="1">
    <location>
        <begin position="3702"/>
        <end position="3719"/>
    </location>
</feature>
<feature type="compositionally biased region" description="Basic and acidic residues" evidence="1">
    <location>
        <begin position="3140"/>
        <end position="3157"/>
    </location>
</feature>
<feature type="compositionally biased region" description="Basic and acidic residues" evidence="1">
    <location>
        <begin position="3813"/>
        <end position="3826"/>
    </location>
</feature>
<feature type="compositionally biased region" description="Basic and acidic residues" evidence="1">
    <location>
        <begin position="5457"/>
        <end position="5470"/>
    </location>
</feature>
<dbReference type="PANTHER" id="PTHR23280:SF27">
    <property type="entry name" value="TYROSINE-PROTEIN PHOSPHATASE NON-RECEPTOR TYPE"/>
    <property type="match status" value="1"/>
</dbReference>
<feature type="compositionally biased region" description="Basic and acidic residues" evidence="1">
    <location>
        <begin position="5076"/>
        <end position="5092"/>
    </location>
</feature>
<feature type="compositionally biased region" description="Basic and acidic residues" evidence="1">
    <location>
        <begin position="699"/>
        <end position="712"/>
    </location>
</feature>
<feature type="compositionally biased region" description="Basic and acidic residues" evidence="1">
    <location>
        <begin position="1431"/>
        <end position="1444"/>
    </location>
</feature>
<feature type="compositionally biased region" description="Basic and acidic residues" evidence="1">
    <location>
        <begin position="3670"/>
        <end position="3686"/>
    </location>
</feature>
<feature type="compositionally biased region" description="Basic and acidic residues" evidence="1">
    <location>
        <begin position="2791"/>
        <end position="2812"/>
    </location>
</feature>
<feature type="compositionally biased region" description="Low complexity" evidence="1">
    <location>
        <begin position="3049"/>
        <end position="3062"/>
    </location>
</feature>
<feature type="region of interest" description="Disordered" evidence="1">
    <location>
        <begin position="67"/>
        <end position="87"/>
    </location>
</feature>
<feature type="compositionally biased region" description="Basic and acidic residues" evidence="1">
    <location>
        <begin position="1307"/>
        <end position="1324"/>
    </location>
</feature>
<feature type="compositionally biased region" description="Basic and acidic residues" evidence="1">
    <location>
        <begin position="2612"/>
        <end position="2627"/>
    </location>
</feature>
<feature type="compositionally biased region" description="Basic and acidic residues" evidence="1">
    <location>
        <begin position="1482"/>
        <end position="1491"/>
    </location>
</feature>
<evidence type="ECO:0000313" key="3">
    <source>
        <dbReference type="Proteomes" id="UP001432027"/>
    </source>
</evidence>
<feature type="non-terminal residue" evidence="2">
    <location>
        <position position="5500"/>
    </location>
</feature>
<feature type="region of interest" description="Disordered" evidence="1">
    <location>
        <begin position="3627"/>
        <end position="3834"/>
    </location>
</feature>
<feature type="compositionally biased region" description="Basic and acidic residues" evidence="1">
    <location>
        <begin position="1187"/>
        <end position="1200"/>
    </location>
</feature>
<feature type="compositionally biased region" description="Basic and acidic residues" evidence="1">
    <location>
        <begin position="4363"/>
        <end position="4379"/>
    </location>
</feature>
<feature type="compositionally biased region" description="Basic and acidic residues" evidence="1">
    <location>
        <begin position="5186"/>
        <end position="5201"/>
    </location>
</feature>
<protein>
    <submittedName>
        <fullName evidence="2">Uncharacterized protein</fullName>
    </submittedName>
</protein>
<feature type="compositionally biased region" description="Basic and acidic residues" evidence="1">
    <location>
        <begin position="4095"/>
        <end position="4104"/>
    </location>
</feature>
<feature type="compositionally biased region" description="Basic and acidic residues" evidence="1">
    <location>
        <begin position="5108"/>
        <end position="5147"/>
    </location>
</feature>
<feature type="region of interest" description="Disordered" evidence="1">
    <location>
        <begin position="3858"/>
        <end position="4296"/>
    </location>
</feature>
<feature type="compositionally biased region" description="Basic and acidic residues" evidence="1">
    <location>
        <begin position="4639"/>
        <end position="4678"/>
    </location>
</feature>
<feature type="compositionally biased region" description="Basic and acidic residues" evidence="1">
    <location>
        <begin position="360"/>
        <end position="381"/>
    </location>
</feature>
<accession>A0AAV5U1B0</accession>
<feature type="compositionally biased region" description="Low complexity" evidence="1">
    <location>
        <begin position="3743"/>
        <end position="3754"/>
    </location>
</feature>
<feature type="compositionally biased region" description="Basic and acidic residues" evidence="1">
    <location>
        <begin position="4486"/>
        <end position="4501"/>
    </location>
</feature>
<feature type="compositionally biased region" description="Basic and acidic residues" evidence="1">
    <location>
        <begin position="3933"/>
        <end position="3950"/>
    </location>
</feature>
<feature type="compositionally biased region" description="Basic and acidic residues" evidence="1">
    <location>
        <begin position="1031"/>
        <end position="1047"/>
    </location>
</feature>
<feature type="compositionally biased region" description="Basic and acidic residues" evidence="1">
    <location>
        <begin position="4838"/>
        <end position="4854"/>
    </location>
</feature>
<feature type="compositionally biased region" description="Basic and acidic residues" evidence="1">
    <location>
        <begin position="910"/>
        <end position="925"/>
    </location>
</feature>
<feature type="region of interest" description="Disordered" evidence="1">
    <location>
        <begin position="1232"/>
        <end position="1452"/>
    </location>
</feature>
<feature type="compositionally biased region" description="Basic and acidic residues" evidence="1">
    <location>
        <begin position="475"/>
        <end position="492"/>
    </location>
</feature>
<feature type="compositionally biased region" description="Basic and acidic residues" evidence="1">
    <location>
        <begin position="2940"/>
        <end position="2949"/>
    </location>
</feature>
<feature type="region of interest" description="Disordered" evidence="1">
    <location>
        <begin position="4320"/>
        <end position="4771"/>
    </location>
</feature>
<feature type="compositionally biased region" description="Basic and acidic residues" evidence="1">
    <location>
        <begin position="2424"/>
        <end position="2441"/>
    </location>
</feature>
<organism evidence="2 3">
    <name type="scientific">Pristionchus entomophagus</name>
    <dbReference type="NCBI Taxonomy" id="358040"/>
    <lineage>
        <taxon>Eukaryota</taxon>
        <taxon>Metazoa</taxon>
        <taxon>Ecdysozoa</taxon>
        <taxon>Nematoda</taxon>
        <taxon>Chromadorea</taxon>
        <taxon>Rhabditida</taxon>
        <taxon>Rhabditina</taxon>
        <taxon>Diplogasteromorpha</taxon>
        <taxon>Diplogasteroidea</taxon>
        <taxon>Neodiplogasteridae</taxon>
        <taxon>Pristionchus</taxon>
    </lineage>
</organism>
<feature type="compositionally biased region" description="Basic and acidic residues" evidence="1">
    <location>
        <begin position="1970"/>
        <end position="1979"/>
    </location>
</feature>
<feature type="compositionally biased region" description="Basic and acidic residues" evidence="1">
    <location>
        <begin position="1063"/>
        <end position="1080"/>
    </location>
</feature>
<feature type="compositionally biased region" description="Basic and acidic residues" evidence="1">
    <location>
        <begin position="750"/>
        <end position="759"/>
    </location>
</feature>
<feature type="compositionally biased region" description="Basic and acidic residues" evidence="1">
    <location>
        <begin position="575"/>
        <end position="592"/>
    </location>
</feature>
<feature type="compositionally biased region" description="Basic and acidic residues" evidence="1">
    <location>
        <begin position="3864"/>
        <end position="3873"/>
    </location>
</feature>
<feature type="compositionally biased region" description="Basic and acidic residues" evidence="1">
    <location>
        <begin position="4870"/>
        <end position="4887"/>
    </location>
</feature>
<feature type="compositionally biased region" description="Basic and acidic residues" evidence="1">
    <location>
        <begin position="601"/>
        <end position="622"/>
    </location>
</feature>
<feature type="compositionally biased region" description="Basic and acidic residues" evidence="1">
    <location>
        <begin position="4717"/>
        <end position="4732"/>
    </location>
</feature>
<feature type="compositionally biased region" description="Basic and acidic residues" evidence="1">
    <location>
        <begin position="1551"/>
        <end position="1568"/>
    </location>
</feature>
<feature type="compositionally biased region" description="Basic and acidic residues" evidence="1">
    <location>
        <begin position="3009"/>
        <end position="3026"/>
    </location>
</feature>
<feature type="compositionally biased region" description="Basic and acidic residues" evidence="1">
    <location>
        <begin position="1333"/>
        <end position="1354"/>
    </location>
</feature>
<feature type="compositionally biased region" description="Basic and acidic residues" evidence="1">
    <location>
        <begin position="4044"/>
        <end position="4057"/>
    </location>
</feature>
<feature type="compositionally biased region" description="Basic and acidic residues" evidence="1">
    <location>
        <begin position="2309"/>
        <end position="2330"/>
    </location>
</feature>
<feature type="compositionally biased region" description="Basic and acidic residues" evidence="1">
    <location>
        <begin position="1642"/>
        <end position="1657"/>
    </location>
</feature>
<feature type="compositionally biased region" description="Basic and acidic residues" evidence="1">
    <location>
        <begin position="5339"/>
        <end position="5356"/>
    </location>
</feature>
<feature type="compositionally biased region" description="Basic and acidic residues" evidence="1">
    <location>
        <begin position="994"/>
        <end position="1003"/>
    </location>
</feature>
<feature type="compositionally biased region" description="Basic and acidic residues" evidence="1">
    <location>
        <begin position="543"/>
        <end position="559"/>
    </location>
</feature>
<dbReference type="EMBL" id="BTSX01000005">
    <property type="protein sequence ID" value="GMT00605.1"/>
    <property type="molecule type" value="Genomic_DNA"/>
</dbReference>
<feature type="compositionally biased region" description="Basic and acidic residues" evidence="1">
    <location>
        <begin position="1675"/>
        <end position="1688"/>
    </location>
</feature>
<feature type="compositionally biased region" description="Basic and acidic residues" evidence="1">
    <location>
        <begin position="302"/>
        <end position="318"/>
    </location>
</feature>
<feature type="region of interest" description="Disordered" evidence="1">
    <location>
        <begin position="1964"/>
        <end position="2184"/>
    </location>
</feature>
<feature type="region of interest" description="Disordered" evidence="1">
    <location>
        <begin position="988"/>
        <end position="1208"/>
    </location>
</feature>
<feature type="compositionally biased region" description="Basic and acidic residues" evidence="1">
    <location>
        <begin position="2065"/>
        <end position="2086"/>
    </location>
</feature>
<feature type="compositionally biased region" description="Low complexity" evidence="1">
    <location>
        <begin position="2092"/>
        <end position="2105"/>
    </location>
</feature>
<feature type="compositionally biased region" description="Low complexity" evidence="1">
    <location>
        <begin position="4205"/>
        <end position="4215"/>
    </location>
</feature>
<feature type="region of interest" description="Disordered" evidence="1">
    <location>
        <begin position="744"/>
        <end position="964"/>
    </location>
</feature>
<feature type="compositionally biased region" description="Basic and acidic residues" evidence="1">
    <location>
        <begin position="5307"/>
        <end position="5323"/>
    </location>
</feature>
<feature type="region of interest" description="Disordered" evidence="1">
    <location>
        <begin position="2208"/>
        <end position="3372"/>
    </location>
</feature>
<feature type="compositionally biased region" description="Basic and acidic residues" evidence="1">
    <location>
        <begin position="2665"/>
        <end position="2682"/>
    </location>
</feature>
<feature type="compositionally biased region" description="Basic and acidic residues" evidence="1">
    <location>
        <begin position="2163"/>
        <end position="2176"/>
    </location>
</feature>
<feature type="compositionally biased region" description="Basic and acidic residues" evidence="1">
    <location>
        <begin position="2007"/>
        <end position="2023"/>
    </location>
</feature>
<feature type="compositionally biased region" description="Low complexity" evidence="1">
    <location>
        <begin position="3974"/>
        <end position="3985"/>
    </location>
</feature>
<gene>
    <name evidence="2" type="ORF">PENTCL1PPCAC_22779</name>
</gene>
<name>A0AAV5U1B0_9BILA</name>
<feature type="compositionally biased region" description="Basic and acidic residues" evidence="1">
    <location>
        <begin position="5008"/>
        <end position="5025"/>
    </location>
</feature>
<feature type="compositionally biased region" description="Basic and acidic residues" evidence="1">
    <location>
        <begin position="3120"/>
        <end position="3133"/>
    </location>
</feature>
<feature type="compositionally biased region" description="Basic and acidic residues" evidence="1">
    <location>
        <begin position="666"/>
        <end position="681"/>
    </location>
</feature>
<feature type="compositionally biased region" description="Basic and acidic residues" evidence="1">
    <location>
        <begin position="3497"/>
        <end position="3510"/>
    </location>
</feature>
<feature type="compositionally biased region" description="Low complexity" evidence="1">
    <location>
        <begin position="387"/>
        <end position="397"/>
    </location>
</feature>
<feature type="compositionally biased region" description="Basic and acidic residues" evidence="1">
    <location>
        <begin position="4570"/>
        <end position="4579"/>
    </location>
</feature>
<feature type="compositionally biased region" description="Basic and acidic residues" evidence="1">
    <location>
        <begin position="455"/>
        <end position="468"/>
    </location>
</feature>
<evidence type="ECO:0000313" key="2">
    <source>
        <dbReference type="EMBL" id="GMT00605.1"/>
    </source>
</evidence>
<feature type="compositionally biased region" description="Basic and acidic residues" evidence="1">
    <location>
        <begin position="4539"/>
        <end position="4556"/>
    </location>
</feature>
<feature type="compositionally biased region" description="Basic and acidic residues" evidence="1">
    <location>
        <begin position="2251"/>
        <end position="2267"/>
    </location>
</feature>
<feature type="compositionally biased region" description="Basic and acidic residues" evidence="1">
    <location>
        <begin position="4519"/>
        <end position="4532"/>
    </location>
</feature>
<feature type="compositionally biased region" description="Basic and acidic residues" evidence="1">
    <location>
        <begin position="2909"/>
        <end position="2926"/>
    </location>
</feature>
<feature type="compositionally biased region" description="Basic and acidic residues" evidence="1">
    <location>
        <begin position="1795"/>
        <end position="1812"/>
    </location>
</feature>
<feature type="compositionally biased region" description="Low complexity" evidence="1">
    <location>
        <begin position="2818"/>
        <end position="2831"/>
    </location>
</feature>
<feature type="compositionally biased region" description="Basic and acidic residues" evidence="1">
    <location>
        <begin position="5039"/>
        <end position="5048"/>
    </location>
</feature>
<feature type="compositionally biased region" description="Basic and acidic residues" evidence="1">
    <location>
        <begin position="1821"/>
        <end position="1842"/>
    </location>
</feature>
<feature type="compositionally biased region" description="Low complexity" evidence="1">
    <location>
        <begin position="872"/>
        <end position="885"/>
    </location>
</feature>
<feature type="compositionally biased region" description="Basic and acidic residues" evidence="1">
    <location>
        <begin position="2455"/>
        <end position="2464"/>
    </location>
</feature>
<feature type="compositionally biased region" description="Basic and acidic residues" evidence="1">
    <location>
        <begin position="4607"/>
        <end position="4623"/>
    </location>
</feature>
<feature type="compositionally biased region" description="Basic and acidic residues" evidence="1">
    <location>
        <begin position="3633"/>
        <end position="3642"/>
    </location>
</feature>
<feature type="compositionally biased region" description="Basic and acidic residues" evidence="1">
    <location>
        <begin position="1886"/>
        <end position="1901"/>
    </location>
</feature>
<feature type="compositionally biased region" description="Basic and acidic residues" evidence="1">
    <location>
        <begin position="2492"/>
        <end position="2508"/>
    </location>
</feature>
<comment type="caution">
    <text evidence="2">The sequence shown here is derived from an EMBL/GenBank/DDBJ whole genome shotgun (WGS) entry which is preliminary data.</text>
</comment>
<sequence length="5500" mass="612604">MGVDGSNEKRKRKEVGVILTRESPSAHYYPNGREGHTSPYGYYSYSTWRSLSVPSGANRASFISSSGLDGSIRLNEEGSTPLEPLSDLPLIPLSHSVSVYDRGSYEGRPPRPAHASPQQPPFIHHINGNASRLSPHRDMDSFPIRYFVRYYHSGFSQPIQLAERERHEGEDELTAPCLDQYSFPKESHSENCRLERNRELDGANIEEYCSRYYNEHMDEEEEEEDRGWRQYLPVLNGRTPSIPYSQSGHRRRIIFLRRLDGESLSISPLPPLSPVDVSDDDAEPTGAASPSRTQRTYYLARVRHDGDEDVVEREHVKPESYGIATTSYDGPLEDTPREDDLEHLPIRDHAKVYHHGQSWRVDKEKSPKKEKPSKVPKAPKEKKTKTPKGATAAAAPTDEQTGKEHVYYIAKVPKESEDDENADAHAHEHEHPSKEPHGSGSRPLFGWLRSSGRTKRGDDHGPAEHSPSDEYYALAKERYEGPLDGLDRRDDLENLPLGIRVALPSTDKKKTREGAGDVSDDDAEPTGADSPSRTQRTYYLARVRHDGDEDVVEREHVKPESYGIATTSYDGPLEDTPREDDLEHLPIRDHAKVYHHGQSWRVDKEKSPKKEKPSKVPKAPKEKKTKTPKGAAGAATAAAPTDEQTGKEHVYYIAKVPKESEDDENADAHAHEHEHPSKEPHGSGSRPLFGWLRSSGRTKRGDDHGPAEHSPSEEYYALAKERYEGPLDGLDRRDDFENLPLGIRVALPSTDKEKTREGAGDVSDDDAEPTGAASPSRTQRTYYLARVRHDGDEDVVEREHVKPESYGIATTSYDGPLEDTPREDDLEHLPIRDHAKVYHHGQSWRVDKEKSPKKEKPSKVPKAPKEKKTKTPKGAAGAAAAAAPTDEQTGKEHVYYIAKVPKESEDDENADAHAHEHEHPSKEPHGSGSRPLFGWLRSSGRTKRGDDHGPAEHSPSEEYYALAKERYEGPLDGLDRRDDLENLPLGIRVALPSTDKKKTREGAGDVSDDDAEPTGAASPSRTQRTYYLARVRHDGDEDVVEREHVKPESYGIATTSYDGPLEDTPREDDLEHLPIRDQAKVYHHGQSWRVDKEKSPKKEKPSKVPKAPKEKKTKTPKGAAGAAAAAAPTDEQTGKEHVYYIAKVPKESEDDENADAHAHEHEHPSKEPHGSGSRPLFGWLRSSGRTKRGDDHGPAEHSPSEEYYALAKERYEGPLDGLDRRDDLENLPLGIRVALPSTDKKKTREGAGDVSDDDAEPTGAASPSRTQRTYYLARVRHDGDEDVVEREHVKPESYGIATTSYDGPLEDTPREDDLEHLPIRDQAKVYHHGQSWRVDKEKSPKKEKPSKVPKAPKEKKTKTPKGAAGAAAAAAPTDEQTGKEHVYYIAKVPKESEDDENADAHAHEHEHPSKEPHGSGSRPLFGWLRSSGRTKRGDDHGPAEHSPSEEYYALAKERYEGPLDGLDRRDDLENLPLGIRVALPSTDKKKTREGAGDVSDDDAEPTGAASPSRTQRTYYLARVRHDGDEDVVEREHVKPESYGIATTSYDGPLEDTPREDDLEHLPIRDQAKVYHHGQSWRVDKEKSPKKEKPSKVPKAPKEKKTKTPKGAAGAAAAAAPTDEQTGKEHVYYIAKVPKESEDDWNADAHAHEHEHPSKEPHGSGSRPLFGWLRSSGRTKRGDDHGPAEHSPSDEYYALAKERYEGPLDGLDRRDDLENLPLGIRVALPSTDKKKTREGAGDVSDDDAEPTRADSPSRTQRTYYLARVRHDGDEDVVEREHVKPESYGIATTSYDGPLEDTPREDDLEHLPIRDHAKVYHHGQSWRVDKEKSPKKEKPSKVPKAPKEKKTKTPKGAAGAAAAAAPTDEQTGKEHVYYIAKVPKESEDDENADAHAHEHEHPSKEPHGSGSRPLFGWLRSSGRTKRGDDHGPAEHSPSEEYYALAKERYEGPLDGLDRRDDFENLPLGIRVALPSTDKEKTREGAGDVSDDDAEPTGAASPSRTQRTYYLARVRHDGDEDVVEREHVKPESYGIATTSYDGPLEDTPREDDLEHLPIRDQAKVYHHGQSWRVDKEKSPKKEKPSKVPKAPKEKKTKTPKGAAGAAAAAAPTDEQTGKEHVYYIAKVPKESEDDENADAHAHEHEHPSKEPHGSGSRPLFGWLRSSGRTKRGDDHGPAEHSPSEEYYALAKERYEGPLDGLDRRDDLENLPLGIRVALPSTDKKKTREGAGDVSDDDAEPTGAASPSRTQRTYYLARVRHDGDEDVVEREHVKPESYGIATTSYDGPLEDTPREDDLEHLPIRDHAKVYHHGQSWRVDKEKSPKKEKPSKVPKAPKEKKTKTPKGAAAAAAPTDEQTGKEHVYYIAKVPKESEDDENADAHAHEHEHPSKEPHGSGSRPLFGWLRSSGRTKRGDDHGPAEHSPSDEYYALAKERYEGPLDGLDRRDDLENLPLGIRVALPSTDKKKTREGAGDVSDDDAEPTGAASPSRTQRTYYLARVRHDGDEDVVEREHVKPESYGIATTSYDGPLEDTPREDDLEHLPIRDHAKVYHHGQSWRVDKEKSPKKEKPSKVPKAPKEKKTKTPKGAAAAAAPTDEQTGKEHVYYIAKVPKESEDDENADAHAHEHEHPSKEPHGSGSRPLFGWLRSSGRTKRGDDHGPAEHSPSDEYYALAKERYEGPLDGLDRRDDLENLPLGIRVALPSTDKKKTREGAGDVSDDDAEPTGAASPSRTQRTYYLARVRHDGDEDVVEREHVKPESYGIATTSYDGPLEDTPREDDLEHLPIRDHAKVYHHGQSWRVDKEKSPKKEKPSKVPKAPKEKKTKTPKGAAGAAAAAAPTDEQTGKEHVYYIAKVPKESEDDENADAHAHEHEHPSKEPHGSGSRPLFGWLRSSGRTKRGDDHGPAEHSPSDEYYALAKERYEGPLDGLDRRDDLENLPLGIRVALPSTDKKKTREGAGDVSDDDAEPTGAASPSRTQRTYYLARVRHDGDEDVVEREHVKPESYGIATTSYDGPLEDTPREDDLEHLPIRDHAKVYHHGQSWRVDKEKSPKKKTKTPKGAAGAAAAAAPTDEQTGKEHVYYIAKVPKESEDDENADAHAHEHEHPSKEPHGSGSRPLFGWLRSSGRTKRGDDHGPAEHSPSDEYYALAKERYEGPLDGLDRRDDLENLPLGIRVALPSTDKKKTREGAGDVSDDDAEPTGAASPSRTQRTYYLARVRHDGDEDVVEREHVKPESYGIATTSYDGPLEDTPREDDLEHLPIRDHAKVYHHDQSWRVDKEKSPKKEKPSKVPKAPKAAAAATTDEQTGKEHVYYIAKVPKESEDDENADAHAHEHEHPSKEPHGSGSRPLFGWLRSSGRTKRGDDHGPAEHSPSEEYYALAKERYEGPLDGLDRRDDLENLPLGIRVALPSTDKKKTREGAGDVSDDDAEPTGAASPSRTQRTYYLARVRHDGDEDVVEREHVKPESYGIATTSYDGPLEDTPREDDLEHLPIRDHAKVYHHGQSWRVDKEKSPKKEKPSKVPKAPKAAAAATTDEQTGKEHVYYIANVPKESEDDENADAHAHEHEHPSKEPHGSGSRPLFGWLRSSGRTKRGDDHGPAEHSPSEEYYALAKERYEGPLDGLDRRDDLENLPLGIRVALPSTDKKKTREGAGDVSDDDAEPTGAASPSRTQRTYYLARVRHDGDEDVVEREHVKPESYGIATTSYDGPLEDTPREDDLEHLPIRDHAKVYHHGQSWRVDKEKSPKKEKPSKVPKAPKAAAAAPTDEQTGKEHVYYIAKVPKESEDDENADAHAHEHEHPSKEPHGSGSRPLFGWLRSSGRTKRGDDHGPAEHSPSEEYYALAKERYEGPLDGLDRRDDLENLPLGIRVALPSTDKKKTREGAGDVSDDDAEPTGAASPSRTQRTYYLARVRHDGDEDVVEREHVKPESYGIATTSYDGPLEDTPREDDLEHLPIRDHAKVYHHGQSWRVDKEKSPKKEKPSKVPKAPKAAAAAPTDEQTGKEHVYYIAKVPKESEDDENADAHAHEHEHPSKEPHGSGSRPLFGWLRSSGRTKRGDDHGPAEHSPSDEYYALAKERYEGPLDGLDRRDDLENLPLGIRVALPSTDKKKTREGAGDVSDDDAEPTGAASPSRTQRTYYLARVRHDGDEDVVEREHVKPESYGIATTSYDGPLEDTPREDDLEHLPIRDHAKVYHHDQSWRVDKEKSPKKEKPSKVPKAPKAAAAATTDEQTGKEHVYYIAKVPKESEDDENADAHAHEHEHPSKEPHGSGSRPLFGWLRSSGRTKRGDDHGPAEHSPSEEYYALAKERYEGPLDGLDRRDDLENLPLGIRVALPSTDKKKTREGAGDVSDDDAEPTGAASPSRTQRTYYLARVRHDGDEDVVEREHVKPESYGIATTSYDGPLEDTPREDDLEHLPIRDHAKVYHHGQSWRVDKEKSPKKEKPSKVPKAPKEKKTKTPKGAAGAAAAAAPTDEQTGKEHVYYIAKVPKESEDDENADAHAHEHEHPSKEPHGSGSRPLFGWLRSSGRTKRGDDHGPAEHSPSDEYYALAKERYEGPLDGLDRRDDLENLPLGIRVALPSTDKKKTREGAGDVSDDDAEPTGAASPSRTQRTYYLARVRHDGDEDVVEREHVKPESYGIATTSYDGPLEDTPREDDLEHLPIRDHAKVYHHDQSWRVDKEKSPKKEKPSKVPKAPKAAAAATTDEQTGKEHVYYIAKVPKESEDDENADAHAHEHEHPSKEPHGSGSRPLFGWLRSSGRTKRGDDHGPAEHSPSEEYYALAKERYEGPLDGLDRRDDLENLPLGIRVALPSTDKKKTREGAGDVSDDDAEPTGAASPSRTQRTYYLARVRHDGDEDVVEREHVKPESYGIATTSYDGPLEDTPREDDLEHLPIRDHAKVYHHGQSWRVDKEKPSKVPKAPKEKKTKTPKGAAGAAAAAAPTDEQTGKEHVYYIAKVPKESEDDENADAHAHEHEHPSKEPHGSGSRPLFGWLRSSGRTKRGDDHGPAEHSPSDEYYALAKERYEGPLDGLDRRDDLENLPLGIRVALPSTDKKKTREGAGDVSDDDAEPTGAASPSRTQRTYYLARVRHDGDEDVVEREHVKPESYGIATTSYDGPLEDTPREDDLEHLPIRDHAKVYHHDQSWRVDKEKSPKKEKPSKVPKAPKAAAAATTDEQTGKEHVYYIAKVPKESEDDENADAHAHEHEHPSKEPHGSGSRPLFGWLRSSGRTKRGDDHGPAEHSPSEEYYALAKERYEGPLDGLDRRDDLENLPLGIRVALPSTDKKKTREGAGDVSDDDAEPTGAASPSRTQRTYYLARVRHDGDEDVVEREHVKPESYGIATTSYDGPLEDTPREDDLEHLPIRDHAKVYHHGQSWRVDKEKPSKVPKAPKEKKTKTPKGAAGAAAAAAPTDEQTGKEHVYYIAKVPKESEDDENADAHAHEHEHPSKEPHGSGSRPLFGWLRSSGRTKRGDDHGPAEHSPADEYYALAKERYEGPLDGLDRRDDLENLPLG</sequence>